<comment type="caution">
    <text evidence="7">The sequence shown here is derived from an EMBL/GenBank/DDBJ whole genome shotgun (WGS) entry which is preliminary data.</text>
</comment>
<dbReference type="STRING" id="22663.A0A2I0KN23"/>
<gene>
    <name evidence="7" type="ORF">CRG98_009724</name>
</gene>
<keyword evidence="8" id="KW-1185">Reference proteome</keyword>
<evidence type="ECO:0000256" key="2">
    <source>
        <dbReference type="ARBA" id="ARBA00022741"/>
    </source>
</evidence>
<proteinExistence type="predicted"/>
<feature type="region of interest" description="Disordered" evidence="5">
    <location>
        <begin position="257"/>
        <end position="277"/>
    </location>
</feature>
<name>A0A2I0KN23_PUNGR</name>
<dbReference type="Proteomes" id="UP000233551">
    <property type="component" value="Unassembled WGS sequence"/>
</dbReference>
<dbReference type="GO" id="GO:0005524">
    <property type="term" value="F:ATP binding"/>
    <property type="evidence" value="ECO:0007669"/>
    <property type="project" value="UniProtKB-UniRule"/>
</dbReference>
<dbReference type="Pfam" id="PF07714">
    <property type="entry name" value="PK_Tyr_Ser-Thr"/>
    <property type="match status" value="1"/>
</dbReference>
<keyword evidence="1" id="KW-0808">Transferase</keyword>
<evidence type="ECO:0000256" key="5">
    <source>
        <dbReference type="SAM" id="MobiDB-lite"/>
    </source>
</evidence>
<dbReference type="PROSITE" id="PS00107">
    <property type="entry name" value="PROTEIN_KINASE_ATP"/>
    <property type="match status" value="1"/>
</dbReference>
<evidence type="ECO:0000256" key="3">
    <source>
        <dbReference type="ARBA" id="ARBA00022840"/>
    </source>
</evidence>
<dbReference type="InterPro" id="IPR017441">
    <property type="entry name" value="Protein_kinase_ATP_BS"/>
</dbReference>
<feature type="compositionally biased region" description="Low complexity" evidence="5">
    <location>
        <begin position="257"/>
        <end position="274"/>
    </location>
</feature>
<dbReference type="InterPro" id="IPR011009">
    <property type="entry name" value="Kinase-like_dom_sf"/>
</dbReference>
<keyword evidence="3 4" id="KW-0067">ATP-binding</keyword>
<dbReference type="EMBL" id="PGOL01000479">
    <property type="protein sequence ID" value="PKI69849.1"/>
    <property type="molecule type" value="Genomic_DNA"/>
</dbReference>
<keyword evidence="2 4" id="KW-0547">Nucleotide-binding</keyword>
<dbReference type="GO" id="GO:0004674">
    <property type="term" value="F:protein serine/threonine kinase activity"/>
    <property type="evidence" value="ECO:0007669"/>
    <property type="project" value="UniProtKB-KW"/>
</dbReference>
<feature type="domain" description="Protein kinase" evidence="6">
    <location>
        <begin position="1"/>
        <end position="294"/>
    </location>
</feature>
<evidence type="ECO:0000256" key="4">
    <source>
        <dbReference type="PROSITE-ProRule" id="PRU10141"/>
    </source>
</evidence>
<dbReference type="PROSITE" id="PS50011">
    <property type="entry name" value="PROTEIN_KINASE_DOM"/>
    <property type="match status" value="1"/>
</dbReference>
<dbReference type="InterPro" id="IPR000719">
    <property type="entry name" value="Prot_kinase_dom"/>
</dbReference>
<sequence length="294" mass="31788">MTLSPTNALETVYRINVGGKTIDPNDDTGMFRSWTGSDDHYLTEDLSSVLPANWSIPLVFDHIPEYAAPEDVYRTASNHGSGHPQPVASSTKTQDSSLPADLCRRFSLAEIKAATNGFDEIFIIGVGGFGNVYKGYVDGGSTTTTNILLDDKWVAKVSDFGLSKIGPTNMPNSKDHVTTVVKGTFGYLDPEYLRRQQLTEKSDVYSFGVVLFELQENAEGMKPKAAVIMGGAIKEDEVPLNWTPSDSGSDFGKFISSGGEKSSMMTTTTGSSMSNDSQNFTGAVFSEIMNPQGR</sequence>
<dbReference type="InterPro" id="IPR001245">
    <property type="entry name" value="Ser-Thr/Tyr_kinase_cat_dom"/>
</dbReference>
<feature type="binding site" evidence="4">
    <location>
        <position position="156"/>
    </location>
    <ligand>
        <name>ATP</name>
        <dbReference type="ChEBI" id="CHEBI:30616"/>
    </ligand>
</feature>
<evidence type="ECO:0000313" key="8">
    <source>
        <dbReference type="Proteomes" id="UP000233551"/>
    </source>
</evidence>
<dbReference type="Gene3D" id="1.10.510.10">
    <property type="entry name" value="Transferase(Phosphotransferase) domain 1"/>
    <property type="match status" value="1"/>
</dbReference>
<organism evidence="7 8">
    <name type="scientific">Punica granatum</name>
    <name type="common">Pomegranate</name>
    <dbReference type="NCBI Taxonomy" id="22663"/>
    <lineage>
        <taxon>Eukaryota</taxon>
        <taxon>Viridiplantae</taxon>
        <taxon>Streptophyta</taxon>
        <taxon>Embryophyta</taxon>
        <taxon>Tracheophyta</taxon>
        <taxon>Spermatophyta</taxon>
        <taxon>Magnoliopsida</taxon>
        <taxon>eudicotyledons</taxon>
        <taxon>Gunneridae</taxon>
        <taxon>Pentapetalae</taxon>
        <taxon>rosids</taxon>
        <taxon>malvids</taxon>
        <taxon>Myrtales</taxon>
        <taxon>Lythraceae</taxon>
        <taxon>Punica</taxon>
    </lineage>
</organism>
<dbReference type="PANTHER" id="PTHR47989">
    <property type="entry name" value="OS01G0750732 PROTEIN"/>
    <property type="match status" value="1"/>
</dbReference>
<keyword evidence="1" id="KW-0723">Serine/threonine-protein kinase</keyword>
<evidence type="ECO:0000259" key="6">
    <source>
        <dbReference type="PROSITE" id="PS50011"/>
    </source>
</evidence>
<evidence type="ECO:0000313" key="7">
    <source>
        <dbReference type="EMBL" id="PKI69849.1"/>
    </source>
</evidence>
<reference evidence="7 8" key="1">
    <citation type="submission" date="2017-11" db="EMBL/GenBank/DDBJ databases">
        <title>De-novo sequencing of pomegranate (Punica granatum L.) genome.</title>
        <authorList>
            <person name="Akparov Z."/>
            <person name="Amiraslanov A."/>
            <person name="Hajiyeva S."/>
            <person name="Abbasov M."/>
            <person name="Kaur K."/>
            <person name="Hamwieh A."/>
            <person name="Solovyev V."/>
            <person name="Salamov A."/>
            <person name="Braich B."/>
            <person name="Kosarev P."/>
            <person name="Mahmoud A."/>
            <person name="Hajiyev E."/>
            <person name="Babayeva S."/>
            <person name="Izzatullayeva V."/>
            <person name="Mammadov A."/>
            <person name="Mammadov A."/>
            <person name="Sharifova S."/>
            <person name="Ojaghi J."/>
            <person name="Eynullazada K."/>
            <person name="Bayramov B."/>
            <person name="Abdulazimova A."/>
            <person name="Shahmuradov I."/>
        </authorList>
    </citation>
    <scope>NUCLEOTIDE SEQUENCE [LARGE SCALE GENOMIC DNA]</scope>
    <source>
        <strain evidence="8">cv. AG2017</strain>
        <tissue evidence="7">Leaf</tissue>
    </source>
</reference>
<feature type="region of interest" description="Disordered" evidence="5">
    <location>
        <begin position="74"/>
        <end position="95"/>
    </location>
</feature>
<dbReference type="PANTHER" id="PTHR47989:SF62">
    <property type="entry name" value="OS05G0423500 PROTEIN"/>
    <property type="match status" value="1"/>
</dbReference>
<keyword evidence="1" id="KW-0418">Kinase</keyword>
<evidence type="ECO:0000256" key="1">
    <source>
        <dbReference type="ARBA" id="ARBA00022527"/>
    </source>
</evidence>
<protein>
    <recommendedName>
        <fullName evidence="6">Protein kinase domain-containing protein</fullName>
    </recommendedName>
</protein>
<dbReference type="SUPFAM" id="SSF56112">
    <property type="entry name" value="Protein kinase-like (PK-like)"/>
    <property type="match status" value="1"/>
</dbReference>
<accession>A0A2I0KN23</accession>
<dbReference type="AlphaFoldDB" id="A0A2I0KN23"/>